<protein>
    <recommendedName>
        <fullName evidence="3">F-box domain-containing protein</fullName>
    </recommendedName>
</protein>
<dbReference type="InterPro" id="IPR015943">
    <property type="entry name" value="WD40/YVTN_repeat-like_dom_sf"/>
</dbReference>
<evidence type="ECO:0000313" key="4">
    <source>
        <dbReference type="EMBL" id="KAF2423719.1"/>
    </source>
</evidence>
<dbReference type="InterPro" id="IPR036047">
    <property type="entry name" value="F-box-like_dom_sf"/>
</dbReference>
<evidence type="ECO:0000313" key="5">
    <source>
        <dbReference type="Proteomes" id="UP000800235"/>
    </source>
</evidence>
<dbReference type="InterPro" id="IPR036322">
    <property type="entry name" value="WD40_repeat_dom_sf"/>
</dbReference>
<name>A0A9P4NJU2_9PEZI</name>
<dbReference type="Gene3D" id="2.130.10.10">
    <property type="entry name" value="YVTN repeat-like/Quinoprotein amine dehydrogenase"/>
    <property type="match status" value="1"/>
</dbReference>
<feature type="region of interest" description="Disordered" evidence="2">
    <location>
        <begin position="497"/>
        <end position="520"/>
    </location>
</feature>
<evidence type="ECO:0000259" key="3">
    <source>
        <dbReference type="PROSITE" id="PS50181"/>
    </source>
</evidence>
<dbReference type="OrthoDB" id="1259151at2759"/>
<reference evidence="4" key="1">
    <citation type="journal article" date="2020" name="Stud. Mycol.">
        <title>101 Dothideomycetes genomes: a test case for predicting lifestyles and emergence of pathogens.</title>
        <authorList>
            <person name="Haridas S."/>
            <person name="Albert R."/>
            <person name="Binder M."/>
            <person name="Bloem J."/>
            <person name="Labutti K."/>
            <person name="Salamov A."/>
            <person name="Andreopoulos B."/>
            <person name="Baker S."/>
            <person name="Barry K."/>
            <person name="Bills G."/>
            <person name="Bluhm B."/>
            <person name="Cannon C."/>
            <person name="Castanera R."/>
            <person name="Culley D."/>
            <person name="Daum C."/>
            <person name="Ezra D."/>
            <person name="Gonzalez J."/>
            <person name="Henrissat B."/>
            <person name="Kuo A."/>
            <person name="Liang C."/>
            <person name="Lipzen A."/>
            <person name="Lutzoni F."/>
            <person name="Magnuson J."/>
            <person name="Mondo S."/>
            <person name="Nolan M."/>
            <person name="Ohm R."/>
            <person name="Pangilinan J."/>
            <person name="Park H.-J."/>
            <person name="Ramirez L."/>
            <person name="Alfaro M."/>
            <person name="Sun H."/>
            <person name="Tritt A."/>
            <person name="Yoshinaga Y."/>
            <person name="Zwiers L.-H."/>
            <person name="Turgeon B."/>
            <person name="Goodwin S."/>
            <person name="Spatafora J."/>
            <person name="Crous P."/>
            <person name="Grigoriev I."/>
        </authorList>
    </citation>
    <scope>NUCLEOTIDE SEQUENCE</scope>
    <source>
        <strain evidence="4">CBS 130266</strain>
    </source>
</reference>
<proteinExistence type="inferred from homology"/>
<evidence type="ECO:0000256" key="1">
    <source>
        <dbReference type="ARBA" id="ARBA00007968"/>
    </source>
</evidence>
<sequence length="618" mass="68583">MLQNLPFELLSQIISELPNAQDLARLSSCNKALHAFVEKDGWKTFVQTRFPSKSVKDNWKAAAHSLTTTSRNYDRKAFIARYLEPSNFIVKLPGRDLENQWRKPRGQTMGYQPIISSYEESTGKSWDSLKQVLAWSAGSELVIRIKEMGGGGALKPERRGTYSYLDHYGHRTRWFTYKPPKSVEGRDDITTLKLMSGGYREGSMSNSATEHVIMGTASGKLFLSHLELERSSHNTLGSVFETSGRAVRSADLSPTTQELLAASLGDSSVVLYKVPQYLYSAPEICESVDSLSERSVALDGSGGRGHRIWSTRFLSDGLLALGLGPSSKPVHIYKVTNEGLSQEPIRKFGVDRTAWVDGLEEVTESPDTKVKQSSIYPIVPLSATTSSGHAQGEVFLSGGYDGIIRLHDLRSSSPYVSTYFDPTDDASIYSLQALGRERIVAGSSRHSSLKFWDLRVSGGRCYHYTDLNVAETQSRPTESSQNGWNLFLNPRNTLQVNGGRGGPRWRRDRATESPVYSLSTPSSTSPTLFAGVENNVVELDFVSMLDKHPDPIFKNGITRDQRGNINVNRSWNPKGDVLNFAMYEQAKSGDLRLKTQAGVGLYQSTLKGYDERWRDGGS</sequence>
<dbReference type="EMBL" id="MU007078">
    <property type="protein sequence ID" value="KAF2423719.1"/>
    <property type="molecule type" value="Genomic_DNA"/>
</dbReference>
<gene>
    <name evidence="4" type="ORF">EJ08DRAFT_652601</name>
</gene>
<dbReference type="AlphaFoldDB" id="A0A9P4NJU2"/>
<comment type="similarity">
    <text evidence="1">Belongs to the WD repeat MET30/SCONB/SCON-2 family.</text>
</comment>
<dbReference type="Pfam" id="PF12937">
    <property type="entry name" value="F-box-like"/>
    <property type="match status" value="1"/>
</dbReference>
<feature type="domain" description="F-box" evidence="3">
    <location>
        <begin position="1"/>
        <end position="45"/>
    </location>
</feature>
<dbReference type="InterPro" id="IPR001680">
    <property type="entry name" value="WD40_rpt"/>
</dbReference>
<dbReference type="SMART" id="SM00320">
    <property type="entry name" value="WD40"/>
    <property type="match status" value="3"/>
</dbReference>
<organism evidence="4 5">
    <name type="scientific">Tothia fuscella</name>
    <dbReference type="NCBI Taxonomy" id="1048955"/>
    <lineage>
        <taxon>Eukaryota</taxon>
        <taxon>Fungi</taxon>
        <taxon>Dikarya</taxon>
        <taxon>Ascomycota</taxon>
        <taxon>Pezizomycotina</taxon>
        <taxon>Dothideomycetes</taxon>
        <taxon>Pleosporomycetidae</taxon>
        <taxon>Venturiales</taxon>
        <taxon>Cylindrosympodiaceae</taxon>
        <taxon>Tothia</taxon>
    </lineage>
</organism>
<dbReference type="SUPFAM" id="SSF81383">
    <property type="entry name" value="F-box domain"/>
    <property type="match status" value="1"/>
</dbReference>
<dbReference type="Proteomes" id="UP000800235">
    <property type="component" value="Unassembled WGS sequence"/>
</dbReference>
<dbReference type="InterPro" id="IPR001810">
    <property type="entry name" value="F-box_dom"/>
</dbReference>
<evidence type="ECO:0000256" key="2">
    <source>
        <dbReference type="SAM" id="MobiDB-lite"/>
    </source>
</evidence>
<accession>A0A9P4NJU2</accession>
<keyword evidence="5" id="KW-1185">Reference proteome</keyword>
<dbReference type="SUPFAM" id="SSF50978">
    <property type="entry name" value="WD40 repeat-like"/>
    <property type="match status" value="1"/>
</dbReference>
<comment type="caution">
    <text evidence="4">The sequence shown here is derived from an EMBL/GenBank/DDBJ whole genome shotgun (WGS) entry which is preliminary data.</text>
</comment>
<dbReference type="CDD" id="cd09917">
    <property type="entry name" value="F-box_SF"/>
    <property type="match status" value="1"/>
</dbReference>
<dbReference type="PROSITE" id="PS50181">
    <property type="entry name" value="FBOX"/>
    <property type="match status" value="1"/>
</dbReference>